<evidence type="ECO:0000256" key="1">
    <source>
        <dbReference type="ARBA" id="ARBA00010617"/>
    </source>
</evidence>
<dbReference type="InterPro" id="IPR036396">
    <property type="entry name" value="Cyt_P450_sf"/>
</dbReference>
<keyword evidence="2" id="KW-0349">Heme</keyword>
<dbReference type="PANTHER" id="PTHR46696">
    <property type="entry name" value="P450, PUTATIVE (EUROFUNG)-RELATED"/>
    <property type="match status" value="1"/>
</dbReference>
<sequence length="78" mass="8396">MCLTGSANRDERQWPDGDRFDVTRDVRSAARHLGFGHGSTSCLGAAMSRRALGVMLAALVERARSWRPPTAPSPSPSS</sequence>
<dbReference type="EMBL" id="JBHTEY010000004">
    <property type="protein sequence ID" value="MFC7614591.1"/>
    <property type="molecule type" value="Genomic_DNA"/>
</dbReference>
<keyword evidence="2" id="KW-0503">Monooxygenase</keyword>
<accession>A0ABW2TMF4</accession>
<dbReference type="Gene3D" id="1.10.630.10">
    <property type="entry name" value="Cytochrome P450"/>
    <property type="match status" value="1"/>
</dbReference>
<organism evidence="3 4">
    <name type="scientific">Actinokineospora soli</name>
    <dbReference type="NCBI Taxonomy" id="1048753"/>
    <lineage>
        <taxon>Bacteria</taxon>
        <taxon>Bacillati</taxon>
        <taxon>Actinomycetota</taxon>
        <taxon>Actinomycetes</taxon>
        <taxon>Pseudonocardiales</taxon>
        <taxon>Pseudonocardiaceae</taxon>
        <taxon>Actinokineospora</taxon>
    </lineage>
</organism>
<keyword evidence="4" id="KW-1185">Reference proteome</keyword>
<dbReference type="InterPro" id="IPR002397">
    <property type="entry name" value="Cyt_P450_B"/>
</dbReference>
<comment type="similarity">
    <text evidence="1 2">Belongs to the cytochrome P450 family.</text>
</comment>
<evidence type="ECO:0000256" key="2">
    <source>
        <dbReference type="RuleBase" id="RU000461"/>
    </source>
</evidence>
<dbReference type="PRINTS" id="PR00359">
    <property type="entry name" value="BP450"/>
</dbReference>
<evidence type="ECO:0000313" key="4">
    <source>
        <dbReference type="Proteomes" id="UP001596512"/>
    </source>
</evidence>
<keyword evidence="2" id="KW-0408">Iron</keyword>
<evidence type="ECO:0000313" key="3">
    <source>
        <dbReference type="EMBL" id="MFC7614591.1"/>
    </source>
</evidence>
<keyword evidence="2" id="KW-0560">Oxidoreductase</keyword>
<protein>
    <submittedName>
        <fullName evidence="3">Cytochrome P450</fullName>
    </submittedName>
</protein>
<keyword evidence="2" id="KW-0479">Metal-binding</keyword>
<dbReference type="PANTHER" id="PTHR46696:SF1">
    <property type="entry name" value="CYTOCHROME P450 YJIB-RELATED"/>
    <property type="match status" value="1"/>
</dbReference>
<proteinExistence type="inferred from homology"/>
<comment type="caution">
    <text evidence="3">The sequence shown here is derived from an EMBL/GenBank/DDBJ whole genome shotgun (WGS) entry which is preliminary data.</text>
</comment>
<reference evidence="4" key="1">
    <citation type="journal article" date="2019" name="Int. J. Syst. Evol. Microbiol.">
        <title>The Global Catalogue of Microorganisms (GCM) 10K type strain sequencing project: providing services to taxonomists for standard genome sequencing and annotation.</title>
        <authorList>
            <consortium name="The Broad Institute Genomics Platform"/>
            <consortium name="The Broad Institute Genome Sequencing Center for Infectious Disease"/>
            <person name="Wu L."/>
            <person name="Ma J."/>
        </authorList>
    </citation>
    <scope>NUCLEOTIDE SEQUENCE [LARGE SCALE GENOMIC DNA]</scope>
    <source>
        <strain evidence="4">JCM 17695</strain>
    </source>
</reference>
<dbReference type="Proteomes" id="UP001596512">
    <property type="component" value="Unassembled WGS sequence"/>
</dbReference>
<dbReference type="InterPro" id="IPR001128">
    <property type="entry name" value="Cyt_P450"/>
</dbReference>
<dbReference type="SUPFAM" id="SSF48264">
    <property type="entry name" value="Cytochrome P450"/>
    <property type="match status" value="1"/>
</dbReference>
<dbReference type="Pfam" id="PF00067">
    <property type="entry name" value="p450"/>
    <property type="match status" value="1"/>
</dbReference>
<dbReference type="PROSITE" id="PS00086">
    <property type="entry name" value="CYTOCHROME_P450"/>
    <property type="match status" value="1"/>
</dbReference>
<name>A0ABW2TMF4_9PSEU</name>
<dbReference type="InterPro" id="IPR017972">
    <property type="entry name" value="Cyt_P450_CS"/>
</dbReference>
<gene>
    <name evidence="3" type="ORF">ACFQV2_14710</name>
</gene>